<feature type="region of interest" description="Disordered" evidence="1">
    <location>
        <begin position="1"/>
        <end position="24"/>
    </location>
</feature>
<feature type="compositionally biased region" description="Polar residues" evidence="1">
    <location>
        <begin position="13"/>
        <end position="24"/>
    </location>
</feature>
<dbReference type="Proteomes" id="UP000054359">
    <property type="component" value="Unassembled WGS sequence"/>
</dbReference>
<feature type="non-terminal residue" evidence="2">
    <location>
        <position position="1071"/>
    </location>
</feature>
<feature type="region of interest" description="Disordered" evidence="1">
    <location>
        <begin position="815"/>
        <end position="1071"/>
    </location>
</feature>
<evidence type="ECO:0000256" key="1">
    <source>
        <dbReference type="SAM" id="MobiDB-lite"/>
    </source>
</evidence>
<feature type="compositionally biased region" description="Polar residues" evidence="1">
    <location>
        <begin position="999"/>
        <end position="1014"/>
    </location>
</feature>
<dbReference type="AlphaFoldDB" id="A0A087TDY9"/>
<feature type="compositionally biased region" description="Polar residues" evidence="1">
    <location>
        <begin position="555"/>
        <end position="565"/>
    </location>
</feature>
<feature type="compositionally biased region" description="Polar residues" evidence="1">
    <location>
        <begin position="839"/>
        <end position="856"/>
    </location>
</feature>
<feature type="compositionally biased region" description="Polar residues" evidence="1">
    <location>
        <begin position="1028"/>
        <end position="1049"/>
    </location>
</feature>
<feature type="region of interest" description="Disordered" evidence="1">
    <location>
        <begin position="126"/>
        <end position="158"/>
    </location>
</feature>
<evidence type="ECO:0008006" key="4">
    <source>
        <dbReference type="Google" id="ProtNLM"/>
    </source>
</evidence>
<feature type="compositionally biased region" description="Polar residues" evidence="1">
    <location>
        <begin position="930"/>
        <end position="954"/>
    </location>
</feature>
<feature type="compositionally biased region" description="Basic and acidic residues" evidence="1">
    <location>
        <begin position="59"/>
        <end position="83"/>
    </location>
</feature>
<protein>
    <recommendedName>
        <fullName evidence="4">Adenomatous polyposis coli protein</fullName>
    </recommendedName>
</protein>
<feature type="compositionally biased region" description="Polar residues" evidence="1">
    <location>
        <begin position="692"/>
        <end position="702"/>
    </location>
</feature>
<proteinExistence type="predicted"/>
<dbReference type="OrthoDB" id="6435747at2759"/>
<evidence type="ECO:0000313" key="3">
    <source>
        <dbReference type="Proteomes" id="UP000054359"/>
    </source>
</evidence>
<feature type="compositionally biased region" description="Polar residues" evidence="1">
    <location>
        <begin position="218"/>
        <end position="234"/>
    </location>
</feature>
<feature type="region of interest" description="Disordered" evidence="1">
    <location>
        <begin position="59"/>
        <end position="96"/>
    </location>
</feature>
<dbReference type="STRING" id="407821.A0A087TDY9"/>
<dbReference type="EMBL" id="KK114788">
    <property type="protein sequence ID" value="KFM63328.1"/>
    <property type="molecule type" value="Genomic_DNA"/>
</dbReference>
<feature type="compositionally biased region" description="Low complexity" evidence="1">
    <location>
        <begin position="575"/>
        <end position="584"/>
    </location>
</feature>
<reference evidence="2 3" key="1">
    <citation type="submission" date="2013-11" db="EMBL/GenBank/DDBJ databases">
        <title>Genome sequencing of Stegodyphus mimosarum.</title>
        <authorList>
            <person name="Bechsgaard J."/>
        </authorList>
    </citation>
    <scope>NUCLEOTIDE SEQUENCE [LARGE SCALE GENOMIC DNA]</scope>
</reference>
<name>A0A087TDY9_STEMI</name>
<feature type="region of interest" description="Disordered" evidence="1">
    <location>
        <begin position="692"/>
        <end position="734"/>
    </location>
</feature>
<organism evidence="2 3">
    <name type="scientific">Stegodyphus mimosarum</name>
    <name type="common">African social velvet spider</name>
    <dbReference type="NCBI Taxonomy" id="407821"/>
    <lineage>
        <taxon>Eukaryota</taxon>
        <taxon>Metazoa</taxon>
        <taxon>Ecdysozoa</taxon>
        <taxon>Arthropoda</taxon>
        <taxon>Chelicerata</taxon>
        <taxon>Arachnida</taxon>
        <taxon>Araneae</taxon>
        <taxon>Araneomorphae</taxon>
        <taxon>Entelegynae</taxon>
        <taxon>Eresoidea</taxon>
        <taxon>Eresidae</taxon>
        <taxon>Stegodyphus</taxon>
    </lineage>
</organism>
<sequence length="1071" mass="117494">MLEKCILAGLPQGDQSQGARQKTPQLSYQLLRDTIERHPKACSYESERGMLLRNLEVKDKEYESFSENEEKGKEDERKAEKNRLFRIPESPVDKKSQDLDVNKKHYFPSEKTKLVLENVSSITSKKISVDQKGNRRFEKHQNYQEKPKSANDKPQTVPEPVSQLSFLMNNKKTISVDVSRINSNHISNSSEQDNKLKSEKKVDMGVSVEENKMAIASTNSSLYNQDSTSLGNERQQLKEPKEGTISSKIELLKECNENFSKESEAVSSDIIEKNTNELFEKDIDCCEKENGKDSEEIMLTSSMLCEAKEIAEALLGARVDSTEDMTVSTLSCLSDIDNARPPSVMGDLGSLSMTNSSISEENLKAAVSRECQKILGKSYGKQISSSKKSLLRELQIGRLNSNDSSKGSNESPENLSMKSSSTSDLLGNVNPPSILDDISFTASTGSLNGIDGSDSECDPVPPVIGPYSSNQDSMSERMHDAAAMVQLYAKELSNITGNAVKDSNCIDALSKIKMPTVVQDIMEVADITEIGCDTIGSDTELEDELPCDDEDLGSETLQAPNPSSLSKDEPGDGSTENLTLTLTEEQPRVDMSPYLEFKKENGCFMTSDEFRALQENADMILNTLREVEISDEDTGGISNGDMLEDETMSLVSNESDEEFLSPDGTVNQHVSKHSPRSDFILSPTYNGMVSLPQSSTNAPSRFTNRKKSLPQLSTKNKTLSSGLPQTGNQNLKNRYSYPDSCANIKQDPTAEEFAGYSESMRKLPVSQKFCHVYNNENSVSKIKAPTATTKIPANINIATNYSQVRNQDYSLETAEDGGFDSRTFTRKKSTIPKDMIPSVQPTSVQGATIRSPSANNPPFYPGSSENISSSRSDLHKGVSSKIASVWKNSGKTRSKSAGDSNRNAKLRLEKTSSAGSNSSTSSREDDKNSPKQIQRQSSQTPSPKSPLSRSSTFEKLNDEEGSTSPAARRPSSLALAQKTCSPRHAKGLPVPQKSYGILQKQTIESATKPRSTLSRTEDPKRMPLSEPTVLSPTSHSGISNIPKMQNKAQASLIPGRKSMIPTPAKFGVPEN</sequence>
<feature type="compositionally biased region" description="Polar residues" evidence="1">
    <location>
        <begin position="710"/>
        <end position="733"/>
    </location>
</feature>
<gene>
    <name evidence="2" type="ORF">X975_08267</name>
</gene>
<feature type="region of interest" description="Disordered" evidence="1">
    <location>
        <begin position="398"/>
        <end position="428"/>
    </location>
</feature>
<feature type="compositionally biased region" description="Low complexity" evidence="1">
    <location>
        <begin position="912"/>
        <end position="921"/>
    </location>
</feature>
<feature type="region of interest" description="Disordered" evidence="1">
    <location>
        <begin position="548"/>
        <end position="587"/>
    </location>
</feature>
<feature type="compositionally biased region" description="Polar residues" evidence="1">
    <location>
        <begin position="398"/>
        <end position="425"/>
    </location>
</feature>
<feature type="region of interest" description="Disordered" evidence="1">
    <location>
        <begin position="218"/>
        <end position="242"/>
    </location>
</feature>
<feature type="compositionally biased region" description="Basic and acidic residues" evidence="1">
    <location>
        <begin position="127"/>
        <end position="151"/>
    </location>
</feature>
<keyword evidence="3" id="KW-1185">Reference proteome</keyword>
<feature type="compositionally biased region" description="Polar residues" evidence="1">
    <location>
        <begin position="886"/>
        <end position="903"/>
    </location>
</feature>
<accession>A0A087TDY9</accession>
<evidence type="ECO:0000313" key="2">
    <source>
        <dbReference type="EMBL" id="KFM63328.1"/>
    </source>
</evidence>